<dbReference type="SUPFAM" id="SSF56219">
    <property type="entry name" value="DNase I-like"/>
    <property type="match status" value="1"/>
</dbReference>
<keyword evidence="3" id="KW-0378">Hydrolase</keyword>
<feature type="transmembrane region" description="Helical" evidence="1">
    <location>
        <begin position="20"/>
        <end position="38"/>
    </location>
</feature>
<keyword evidence="3" id="KW-0255">Endonuclease</keyword>
<keyword evidence="1" id="KW-0812">Transmembrane</keyword>
<comment type="caution">
    <text evidence="3">The sequence shown here is derived from an EMBL/GenBank/DDBJ whole genome shotgun (WGS) entry which is preliminary data.</text>
</comment>
<reference evidence="4" key="1">
    <citation type="journal article" date="2019" name="Int. J. Syst. Evol. Microbiol.">
        <title>The Global Catalogue of Microorganisms (GCM) 10K type strain sequencing project: providing services to taxonomists for standard genome sequencing and annotation.</title>
        <authorList>
            <consortium name="The Broad Institute Genomics Platform"/>
            <consortium name="The Broad Institute Genome Sequencing Center for Infectious Disease"/>
            <person name="Wu L."/>
            <person name="Ma J."/>
        </authorList>
    </citation>
    <scope>NUCLEOTIDE SEQUENCE [LARGE SCALE GENOMIC DNA]</scope>
    <source>
        <strain evidence="4">JCM 30346</strain>
    </source>
</reference>
<keyword evidence="4" id="KW-1185">Reference proteome</keyword>
<dbReference type="GO" id="GO:0004519">
    <property type="term" value="F:endonuclease activity"/>
    <property type="evidence" value="ECO:0007669"/>
    <property type="project" value="UniProtKB-KW"/>
</dbReference>
<organism evidence="3 4">
    <name type="scientific">Sphaerisporangium aureirubrum</name>
    <dbReference type="NCBI Taxonomy" id="1544736"/>
    <lineage>
        <taxon>Bacteria</taxon>
        <taxon>Bacillati</taxon>
        <taxon>Actinomycetota</taxon>
        <taxon>Actinomycetes</taxon>
        <taxon>Streptosporangiales</taxon>
        <taxon>Streptosporangiaceae</taxon>
        <taxon>Sphaerisporangium</taxon>
    </lineage>
</organism>
<sequence>MTSADPRSPPRARWCLGTRLVVAATAAWTVYVLAHALLHGRWWLWMVAEFAPPLIMVLVPLALLAVVPLARPVRRPLSVLLAALLVLGVPMSGLTFGVPEAGAAGSGARVTFFTWNTDVWTQDKDPGEFFAFLRSKRADVYLLQEYLFWDDARGGPLKVDDTARLRAEFPGYHVVAEGELVTLSRLPVVATYPRAVPQAGTDWYWRGNKAQRVDIRAGATTLTVYNVHLFVPWRRGTSPLGAEFYRFAGEQYTLRQRELSALRADTARNPLPAVIAGDFNSPWMGLDRMAGLGPRFRRADPTAALYPSSWPATDYPFPRVWRLDWVFAGTGARVSDYRFEPAGALSDHLGQAFSVAVG</sequence>
<feature type="transmembrane region" description="Helical" evidence="1">
    <location>
        <begin position="77"/>
        <end position="98"/>
    </location>
</feature>
<dbReference type="EMBL" id="JBHSRF010000019">
    <property type="protein sequence ID" value="MFC6082683.1"/>
    <property type="molecule type" value="Genomic_DNA"/>
</dbReference>
<dbReference type="Gene3D" id="3.60.10.10">
    <property type="entry name" value="Endonuclease/exonuclease/phosphatase"/>
    <property type="match status" value="1"/>
</dbReference>
<feature type="transmembrane region" description="Helical" evidence="1">
    <location>
        <begin position="50"/>
        <end position="70"/>
    </location>
</feature>
<keyword evidence="1" id="KW-1133">Transmembrane helix</keyword>
<dbReference type="InterPro" id="IPR036691">
    <property type="entry name" value="Endo/exonu/phosph_ase_sf"/>
</dbReference>
<protein>
    <submittedName>
        <fullName evidence="3">Endonuclease/exonuclease/phosphatase family protein</fullName>
    </submittedName>
</protein>
<accession>A0ABW1NIG8</accession>
<keyword evidence="3" id="KW-0540">Nuclease</keyword>
<dbReference type="RefSeq" id="WP_380753277.1">
    <property type="nucleotide sequence ID" value="NZ_JBHSRF010000019.1"/>
</dbReference>
<keyword evidence="1" id="KW-0472">Membrane</keyword>
<dbReference type="InterPro" id="IPR005135">
    <property type="entry name" value="Endo/exonuclease/phosphatase"/>
</dbReference>
<evidence type="ECO:0000256" key="1">
    <source>
        <dbReference type="SAM" id="Phobius"/>
    </source>
</evidence>
<proteinExistence type="predicted"/>
<dbReference type="Pfam" id="PF03372">
    <property type="entry name" value="Exo_endo_phos"/>
    <property type="match status" value="1"/>
</dbReference>
<gene>
    <name evidence="3" type="ORF">ACFP1K_16055</name>
</gene>
<name>A0ABW1NIG8_9ACTN</name>
<dbReference type="Proteomes" id="UP001596137">
    <property type="component" value="Unassembled WGS sequence"/>
</dbReference>
<feature type="domain" description="Endonuclease/exonuclease/phosphatase" evidence="2">
    <location>
        <begin position="114"/>
        <end position="348"/>
    </location>
</feature>
<evidence type="ECO:0000259" key="2">
    <source>
        <dbReference type="Pfam" id="PF03372"/>
    </source>
</evidence>
<evidence type="ECO:0000313" key="3">
    <source>
        <dbReference type="EMBL" id="MFC6082683.1"/>
    </source>
</evidence>
<evidence type="ECO:0000313" key="4">
    <source>
        <dbReference type="Proteomes" id="UP001596137"/>
    </source>
</evidence>